<dbReference type="InterPro" id="IPR035211">
    <property type="entry name" value="DUF5325"/>
</dbReference>
<organism evidence="2 3">
    <name type="scientific">Thermolongibacillus altinsuensis</name>
    <dbReference type="NCBI Taxonomy" id="575256"/>
    <lineage>
        <taxon>Bacteria</taxon>
        <taxon>Bacillati</taxon>
        <taxon>Bacillota</taxon>
        <taxon>Bacilli</taxon>
        <taxon>Bacillales</taxon>
        <taxon>Anoxybacillaceae</taxon>
        <taxon>Thermolongibacillus</taxon>
    </lineage>
</organism>
<dbReference type="EMBL" id="SLUL01000005">
    <property type="protein sequence ID" value="TCL50227.1"/>
    <property type="molecule type" value="Genomic_DNA"/>
</dbReference>
<evidence type="ECO:0000256" key="1">
    <source>
        <dbReference type="SAM" id="Phobius"/>
    </source>
</evidence>
<sequence>MKRFQPIFLIFSLLAVATMMGIGIFISERNIIGIIACIIAMFAVMGFGFATKKRMQQNER</sequence>
<gene>
    <name evidence="2" type="ORF">EDD69_10523</name>
</gene>
<proteinExistence type="predicted"/>
<protein>
    <recommendedName>
        <fullName evidence="4">DUF5325 family protein</fullName>
    </recommendedName>
</protein>
<feature type="transmembrane region" description="Helical" evidence="1">
    <location>
        <begin position="31"/>
        <end position="50"/>
    </location>
</feature>
<keyword evidence="1" id="KW-1133">Transmembrane helix</keyword>
<keyword evidence="1" id="KW-0812">Transmembrane</keyword>
<accession>A0A4V2QAB0</accession>
<reference evidence="2 3" key="1">
    <citation type="submission" date="2019-03" db="EMBL/GenBank/DDBJ databases">
        <title>Genomic Encyclopedia of Type Strains, Phase IV (KMG-IV): sequencing the most valuable type-strain genomes for metagenomic binning, comparative biology and taxonomic classification.</title>
        <authorList>
            <person name="Goeker M."/>
        </authorList>
    </citation>
    <scope>NUCLEOTIDE SEQUENCE [LARGE SCALE GENOMIC DNA]</scope>
    <source>
        <strain evidence="2 3">DSM 24979</strain>
    </source>
</reference>
<feature type="transmembrane region" description="Helical" evidence="1">
    <location>
        <begin position="7"/>
        <end position="25"/>
    </location>
</feature>
<keyword evidence="1" id="KW-0472">Membrane</keyword>
<dbReference type="AlphaFoldDB" id="A0A4V2QAB0"/>
<keyword evidence="3" id="KW-1185">Reference proteome</keyword>
<evidence type="ECO:0000313" key="3">
    <source>
        <dbReference type="Proteomes" id="UP000295658"/>
    </source>
</evidence>
<comment type="caution">
    <text evidence="2">The sequence shown here is derived from an EMBL/GenBank/DDBJ whole genome shotgun (WGS) entry which is preliminary data.</text>
</comment>
<dbReference type="Proteomes" id="UP000295658">
    <property type="component" value="Unassembled WGS sequence"/>
</dbReference>
<evidence type="ECO:0000313" key="2">
    <source>
        <dbReference type="EMBL" id="TCL50227.1"/>
    </source>
</evidence>
<dbReference type="RefSeq" id="WP_132948002.1">
    <property type="nucleotide sequence ID" value="NZ_BSVG01000003.1"/>
</dbReference>
<dbReference type="Pfam" id="PF17259">
    <property type="entry name" value="DUF5325"/>
    <property type="match status" value="1"/>
</dbReference>
<evidence type="ECO:0008006" key="4">
    <source>
        <dbReference type="Google" id="ProtNLM"/>
    </source>
</evidence>
<dbReference type="OrthoDB" id="2679959at2"/>
<name>A0A4V2QAB0_9BACL</name>